<dbReference type="Gene3D" id="3.40.50.450">
    <property type="match status" value="1"/>
</dbReference>
<dbReference type="InterPro" id="IPR057666">
    <property type="entry name" value="DrpA_SLOG"/>
</dbReference>
<dbReference type="EMBL" id="CP014567">
    <property type="protein sequence ID" value="AVI05438.1"/>
    <property type="molecule type" value="Genomic_DNA"/>
</dbReference>
<proteinExistence type="inferred from homology"/>
<dbReference type="SUPFAM" id="SSF102405">
    <property type="entry name" value="MCP/YpsA-like"/>
    <property type="match status" value="1"/>
</dbReference>
<evidence type="ECO:0000259" key="2">
    <source>
        <dbReference type="Pfam" id="PF02481"/>
    </source>
</evidence>
<dbReference type="GO" id="GO:0009294">
    <property type="term" value="P:DNA-mediated transformation"/>
    <property type="evidence" value="ECO:0007669"/>
    <property type="project" value="InterPro"/>
</dbReference>
<accession>A0A3S7GT41</accession>
<comment type="similarity">
    <text evidence="1">Belongs to the DprA/Smf family.</text>
</comment>
<dbReference type="PANTHER" id="PTHR43022:SF1">
    <property type="entry name" value="PROTEIN SMF"/>
    <property type="match status" value="1"/>
</dbReference>
<dbReference type="Pfam" id="PF02481">
    <property type="entry name" value="DNA_processg_A"/>
    <property type="match status" value="1"/>
</dbReference>
<gene>
    <name evidence="4" type="primary">dprA</name>
    <name evidence="3" type="ORF">AZE34_01225</name>
    <name evidence="4" type="ORF">J7T32_006130</name>
</gene>
<dbReference type="RefSeq" id="WP_019835580.1">
    <property type="nucleotide sequence ID" value="NZ_CABMJU010000046.1"/>
</dbReference>
<reference evidence="4 5" key="2">
    <citation type="submission" date="2022-06" db="EMBL/GenBank/DDBJ databases">
        <title>Staphylococcus hominis ShoR14 genome sequence.</title>
        <authorList>
            <person name="Yeo C.C."/>
            <person name="Chew C.H."/>
            <person name="Che Hamzah A.M."/>
            <person name="Al-Trad E.I."/>
        </authorList>
    </citation>
    <scope>NUCLEOTIDE SEQUENCE [LARGE SCALE GENOMIC DNA]</scope>
    <source>
        <strain evidence="4 5">ShoR14</strain>
    </source>
</reference>
<dbReference type="PANTHER" id="PTHR43022">
    <property type="entry name" value="PROTEIN SMF"/>
    <property type="match status" value="1"/>
</dbReference>
<reference evidence="3" key="1">
    <citation type="submission" date="2016-02" db="EMBL/GenBank/DDBJ databases">
        <title>Genomic sequence of a clinical Staphylococcus hominis isolate.</title>
        <authorList>
            <person name="McClure J.M."/>
            <person name="Zhang K."/>
        </authorList>
    </citation>
    <scope>NUCLEOTIDE SEQUENCE</scope>
    <source>
        <strain evidence="3">C34847</strain>
    </source>
</reference>
<dbReference type="EMBL" id="JAGHKT020000006">
    <property type="protein sequence ID" value="MCM5672349.1"/>
    <property type="molecule type" value="Genomic_DNA"/>
</dbReference>
<dbReference type="Proteomes" id="UP000665944">
    <property type="component" value="Unassembled WGS sequence"/>
</dbReference>
<evidence type="ECO:0000313" key="5">
    <source>
        <dbReference type="Proteomes" id="UP000665944"/>
    </source>
</evidence>
<organism evidence="3">
    <name type="scientific">Staphylococcus hominis</name>
    <dbReference type="NCBI Taxonomy" id="1290"/>
    <lineage>
        <taxon>Bacteria</taxon>
        <taxon>Bacillati</taxon>
        <taxon>Bacillota</taxon>
        <taxon>Bacilli</taxon>
        <taxon>Bacillales</taxon>
        <taxon>Staphylococcaceae</taxon>
        <taxon>Staphylococcus</taxon>
    </lineage>
</organism>
<evidence type="ECO:0000256" key="1">
    <source>
        <dbReference type="ARBA" id="ARBA00006525"/>
    </source>
</evidence>
<dbReference type="InterPro" id="IPR003488">
    <property type="entry name" value="DprA"/>
</dbReference>
<keyword evidence="5" id="KW-1185">Reference proteome</keyword>
<sequence length="290" mass="33606">MNDFILLKMRWIGYTTQHIHHLLNVFPKFFNVNEHDQFEMINEWESLYLKKKRFTQLTEISYDYIQTQLSRYQVNYVTSFSSQYPSLLKTIYDYPFILFYRGNIHLLSSTYTLGVVGSREATNYSKCALDYLFPHFINIPLTIVSGLAKGADSIAHQFALKHHLPTIAVLGFGHLNHYPKETRKLRNIIEETGLVISEYPPLTKINKYQFPERNRLISGLSRGVLITEAKIKSGSQITIDCALDQNRNVYVLPGSMFNPLTKGNLLRAQEGAMIVSEAEDILYDYRFLND</sequence>
<dbReference type="AlphaFoldDB" id="A0A3S7GT41"/>
<protein>
    <submittedName>
        <fullName evidence="3 4">DNA processing protein DprA</fullName>
    </submittedName>
</protein>
<evidence type="ECO:0000313" key="4">
    <source>
        <dbReference type="EMBL" id="MCM5672349.1"/>
    </source>
</evidence>
<feature type="domain" description="Smf/DprA SLOG" evidence="2">
    <location>
        <begin position="76"/>
        <end position="284"/>
    </location>
</feature>
<dbReference type="NCBIfam" id="TIGR00732">
    <property type="entry name" value="dprA"/>
    <property type="match status" value="1"/>
</dbReference>
<name>A0A3S7GT41_STAHO</name>
<evidence type="ECO:0000313" key="3">
    <source>
        <dbReference type="EMBL" id="AVI05438.1"/>
    </source>
</evidence>